<feature type="region of interest" description="Disordered" evidence="2">
    <location>
        <begin position="434"/>
        <end position="501"/>
    </location>
</feature>
<evidence type="ECO:0000259" key="3">
    <source>
        <dbReference type="Pfam" id="PF14594"/>
    </source>
</evidence>
<protein>
    <recommendedName>
        <fullName evidence="3">Gp28/Gp37-like domain-containing protein</fullName>
    </recommendedName>
</protein>
<dbReference type="InterPro" id="IPR029432">
    <property type="entry name" value="Gp28/Gp37-like_dom"/>
</dbReference>
<comment type="caution">
    <text evidence="4">The sequence shown here is derived from an EMBL/GenBank/DDBJ whole genome shotgun (WGS) entry which is preliminary data.</text>
</comment>
<evidence type="ECO:0000313" key="4">
    <source>
        <dbReference type="EMBL" id="NJP37931.1"/>
    </source>
</evidence>
<dbReference type="EMBL" id="JAATHJ010000013">
    <property type="protein sequence ID" value="NJP37931.1"/>
    <property type="molecule type" value="Genomic_DNA"/>
</dbReference>
<keyword evidence="5" id="KW-1185">Reference proteome</keyword>
<feature type="coiled-coil region" evidence="1">
    <location>
        <begin position="678"/>
        <end position="739"/>
    </location>
</feature>
<evidence type="ECO:0000256" key="2">
    <source>
        <dbReference type="SAM" id="MobiDB-lite"/>
    </source>
</evidence>
<feature type="domain" description="Gp28/Gp37-like" evidence="3">
    <location>
        <begin position="4"/>
        <end position="374"/>
    </location>
</feature>
<accession>A0A969PPD6</accession>
<evidence type="ECO:0000313" key="5">
    <source>
        <dbReference type="Proteomes" id="UP000752012"/>
    </source>
</evidence>
<reference evidence="4 5" key="1">
    <citation type="submission" date="2020-03" db="EMBL/GenBank/DDBJ databases">
        <title>Assessment of the enzymatic potential of alkaline-tolerant lipase obtained from Bacillus luteus H11 (technogenic soil) for the bioremediation of saline soils contaminated with petroleum substances.</title>
        <authorList>
            <person name="Kalwasinska A."/>
        </authorList>
    </citation>
    <scope>NUCLEOTIDE SEQUENCE [LARGE SCALE GENOMIC DNA]</scope>
    <source>
        <strain evidence="4 5">H11</strain>
    </source>
</reference>
<feature type="compositionally biased region" description="Basic and acidic residues" evidence="2">
    <location>
        <begin position="435"/>
        <end position="501"/>
    </location>
</feature>
<dbReference type="Pfam" id="PF14594">
    <property type="entry name" value="Sipho_Gp37"/>
    <property type="match status" value="1"/>
</dbReference>
<dbReference type="Proteomes" id="UP000752012">
    <property type="component" value="Unassembled WGS sequence"/>
</dbReference>
<gene>
    <name evidence="4" type="ORF">HCN83_10065</name>
</gene>
<dbReference type="RefSeq" id="WP_168006918.1">
    <property type="nucleotide sequence ID" value="NZ_JAATHJ010000013.1"/>
</dbReference>
<name>A0A969PPD6_9BACI</name>
<keyword evidence="1" id="KW-0175">Coiled coil</keyword>
<proteinExistence type="predicted"/>
<evidence type="ECO:0000256" key="1">
    <source>
        <dbReference type="SAM" id="Coils"/>
    </source>
</evidence>
<sequence length="1481" mass="165319">MIAIRVYTQDVEWLHETSRFLSLQLALEFFETGEFELHINQYTEGIEHFRKGHLLVFDKEGRKAGIIRHVEHALDQDGKISENLVIKGVTLDGVMDQRKTVPPEHTSHDRRSGDAETVMKHYVENHFVNPVDPARKVPHLEVAPNRNRGEHVSWESRNRNVSDELENISKTAGLGWMVTVDVVRRVWVFDVFERKDLSEFNEAGHPPVFFSPDFHTVQSQSFVESDTDYKNVAYVGGQGEGVDRLIIEIGEAEGWDRYETFVDARDVGGEDEDGEELTEEEERELLTTRGKRRLEELEAQLFLEAQILTPVTRIDPTSGKTIVETPFEYEEDFRLGDIVQVYNKSWGVTMRAPITGFTEIHEGDGFTLEATFGEKRPTLISKIRRKFQELEGVDYQEAPVRFARIEAERARQDAYAGLTEEERRRLEQAQQNLDRAFEEAERRGNEAKDYAFEQDGYRQEETKDYADERDEGVENRSRDYADEKARDARDEARHYTDEEIDSTRQDLLEDIARKAELEYVDGQLQLKADQQAYDDLAAEVAEKAGLQYVDGQLQLKASQSALDEAISDIADKADLEYVDGRLVDKANVGDVYTREYLDNAFENVVGITEYETDMEGIVTDLTNQESRISQTESDILLRVTAETFDQTTGQLEEDLGSLTTRVSSAETEINQNAEAITLRATKEDLESVENELGTVSNSVSSLESEISVMADEIALRVTREDYEADQDDIVNRLSSAESEITQNADQIQLRVERTEFENLQIGGRNLAVDSKEREVTARNNGNASDNFNYLTLRHIEPDAGQEYLIHGEVEFTEGEDDVITILARLENGNGSQTIGDIPIEDGRIQASYTAREGEGRLYLYAGRSGDTRGKGVIFRKLKLEKGNKATDWTPAPEDIDEEIEGVKSRLSTAETSITQNAEEISLKASQSSVDDLDSEISSINSELSVQADEIAARVTRQDYDADQEGIVQRFESNESSISANADAIELRVEKETFDALEGRVSSAETSISQNAEAISLRATKTEVDSIEGRMSSAESELSVQADQIDLRVEKDGVIGAINLSSESAIIDVAKLNITGDVEIENGELKVTHLSAATGTFSGELTGASGTFSGSLSAATGEFRGDMTAGTIDIDTDLKVGNTIYLGDPSFEDDRFIMFEDISYIAGGNGNLELFGRDLKLNAGRDVVFDADRSIVFFSPLDVRVHSRLYPDDIITNEIQVFAGSDNGLFLEHDGGTQSEVGTLGGSGRELMWIRSDKASFSEGAAIYLYTNADSSSFAGELQLYAKGNRRARIGETFWLQGADGFTGGLEIGDRGHMLSMRGTRMTNYAEATGANNFAWEVRLDTNGSYSTAINVHNNGNFRVYNDLQVDGNKNAVVKTADYGRRKMYALETPDSRFMDVIDITLDNGVHTVNLCSMFAQTISDYLVLPIPQGQAAVKVLDADSISFQVEVETAEPVRIGFIIYGKRLGYEHEYMDEVIEEDDVA</sequence>
<organism evidence="4 5">
    <name type="scientific">Alkalicoccus luteus</name>
    <dbReference type="NCBI Taxonomy" id="1237094"/>
    <lineage>
        <taxon>Bacteria</taxon>
        <taxon>Bacillati</taxon>
        <taxon>Bacillota</taxon>
        <taxon>Bacilli</taxon>
        <taxon>Bacillales</taxon>
        <taxon>Bacillaceae</taxon>
        <taxon>Alkalicoccus</taxon>
    </lineage>
</organism>